<dbReference type="EMBL" id="JARXRN010000020">
    <property type="protein sequence ID" value="MDH5829673.1"/>
    <property type="molecule type" value="Genomic_DNA"/>
</dbReference>
<dbReference type="RefSeq" id="WP_280599987.1">
    <property type="nucleotide sequence ID" value="NZ_JARXRN010000020.1"/>
</dbReference>
<evidence type="ECO:0000256" key="4">
    <source>
        <dbReference type="ARBA" id="ARBA00016461"/>
    </source>
</evidence>
<keyword evidence="11 12" id="KW-0472">Membrane</keyword>
<dbReference type="NCBIfam" id="TIGR03141">
    <property type="entry name" value="cytochro_ccmD"/>
    <property type="match status" value="1"/>
</dbReference>
<comment type="function">
    <text evidence="1 12">Required for the export of heme to the periplasm for the biogenesis of c-type cytochromes.</text>
</comment>
<evidence type="ECO:0000256" key="2">
    <source>
        <dbReference type="ARBA" id="ARBA00004377"/>
    </source>
</evidence>
<comment type="subcellular location">
    <subcellularLocation>
        <location evidence="2 12">Cell inner membrane</location>
        <topology evidence="2 12">Single-pass membrane protein</topology>
    </subcellularLocation>
</comment>
<accession>A0ABT6JG70</accession>
<dbReference type="InterPro" id="IPR007078">
    <property type="entry name" value="Haem_export_protD_CcmD"/>
</dbReference>
<evidence type="ECO:0000256" key="9">
    <source>
        <dbReference type="ARBA" id="ARBA00022748"/>
    </source>
</evidence>
<dbReference type="Pfam" id="PF04995">
    <property type="entry name" value="CcmD"/>
    <property type="match status" value="1"/>
</dbReference>
<evidence type="ECO:0000256" key="11">
    <source>
        <dbReference type="ARBA" id="ARBA00023136"/>
    </source>
</evidence>
<keyword evidence="7 12" id="KW-0997">Cell inner membrane</keyword>
<keyword evidence="10 12" id="KW-1133">Transmembrane helix</keyword>
<evidence type="ECO:0000256" key="8">
    <source>
        <dbReference type="ARBA" id="ARBA00022692"/>
    </source>
</evidence>
<evidence type="ECO:0000256" key="1">
    <source>
        <dbReference type="ARBA" id="ARBA00002442"/>
    </source>
</evidence>
<keyword evidence="9 12" id="KW-0201">Cytochrome c-type biogenesis</keyword>
<protein>
    <recommendedName>
        <fullName evidence="4 12">Heme exporter protein D</fullName>
    </recommendedName>
</protein>
<gene>
    <name evidence="13" type="primary">ccmD</name>
    <name evidence="13" type="ORF">QFW80_03950</name>
</gene>
<keyword evidence="5 12" id="KW-0813">Transport</keyword>
<sequence length="58" mass="6453">MSYASYVIAAYAVFATVLLWDFVAPRIRIAQVMRAVRLLARREAARGATATVAPELKR</sequence>
<evidence type="ECO:0000256" key="7">
    <source>
        <dbReference type="ARBA" id="ARBA00022519"/>
    </source>
</evidence>
<feature type="transmembrane region" description="Helical" evidence="12">
    <location>
        <begin position="6"/>
        <end position="24"/>
    </location>
</feature>
<evidence type="ECO:0000256" key="10">
    <source>
        <dbReference type="ARBA" id="ARBA00022989"/>
    </source>
</evidence>
<evidence type="ECO:0000313" key="14">
    <source>
        <dbReference type="Proteomes" id="UP001156831"/>
    </source>
</evidence>
<keyword evidence="8 12" id="KW-0812">Transmembrane</keyword>
<comment type="caution">
    <text evidence="13">The sequence shown here is derived from an EMBL/GenBank/DDBJ whole genome shotgun (WGS) entry which is preliminary data.</text>
</comment>
<reference evidence="13 14" key="1">
    <citation type="submission" date="2023-04" db="EMBL/GenBank/DDBJ databases">
        <title>Luteimonas sp. M1R5S18.</title>
        <authorList>
            <person name="Sun J.-Q."/>
        </authorList>
    </citation>
    <scope>NUCLEOTIDE SEQUENCE [LARGE SCALE GENOMIC DNA]</scope>
    <source>
        <strain evidence="13 14">M1R5S18</strain>
    </source>
</reference>
<proteinExistence type="inferred from homology"/>
<comment type="similarity">
    <text evidence="3 12">Belongs to the CcmD/CycX/HelD family.</text>
</comment>
<evidence type="ECO:0000256" key="5">
    <source>
        <dbReference type="ARBA" id="ARBA00022448"/>
    </source>
</evidence>
<evidence type="ECO:0000256" key="6">
    <source>
        <dbReference type="ARBA" id="ARBA00022475"/>
    </source>
</evidence>
<dbReference type="Proteomes" id="UP001156831">
    <property type="component" value="Unassembled WGS sequence"/>
</dbReference>
<keyword evidence="6 12" id="KW-1003">Cell membrane</keyword>
<evidence type="ECO:0000256" key="12">
    <source>
        <dbReference type="RuleBase" id="RU363101"/>
    </source>
</evidence>
<evidence type="ECO:0000256" key="3">
    <source>
        <dbReference type="ARBA" id="ARBA00008741"/>
    </source>
</evidence>
<name>A0ABT6JG70_9GAMM</name>
<keyword evidence="14" id="KW-1185">Reference proteome</keyword>
<evidence type="ECO:0000313" key="13">
    <source>
        <dbReference type="EMBL" id="MDH5829673.1"/>
    </source>
</evidence>
<organism evidence="13 14">
    <name type="scientific">Luteimonas rhizosphaericola</name>
    <dbReference type="NCBI Taxonomy" id="3042024"/>
    <lineage>
        <taxon>Bacteria</taxon>
        <taxon>Pseudomonadati</taxon>
        <taxon>Pseudomonadota</taxon>
        <taxon>Gammaproteobacteria</taxon>
        <taxon>Lysobacterales</taxon>
        <taxon>Lysobacteraceae</taxon>
        <taxon>Luteimonas</taxon>
    </lineage>
</organism>